<evidence type="ECO:0000256" key="7">
    <source>
        <dbReference type="ARBA" id="ARBA00023128"/>
    </source>
</evidence>
<gene>
    <name evidence="10" type="primary">AlNc14C40G3446</name>
    <name evidence="10" type="ORF">ALNC14_039440</name>
</gene>
<dbReference type="Pfam" id="PF03650">
    <property type="entry name" value="MPC"/>
    <property type="match status" value="1"/>
</dbReference>
<reference evidence="10" key="1">
    <citation type="journal article" date="2011" name="PLoS Biol.">
        <title>Gene gain and loss during evolution of obligate parasitism in the white rust pathogen of Arabidopsis thaliana.</title>
        <authorList>
            <person name="Kemen E."/>
            <person name="Gardiner A."/>
            <person name="Schultz-Larsen T."/>
            <person name="Kemen A.C."/>
            <person name="Balmuth A.L."/>
            <person name="Robert-Seilaniantz A."/>
            <person name="Bailey K."/>
            <person name="Holub E."/>
            <person name="Studholme D.J."/>
            <person name="Maclean D."/>
            <person name="Jones J.D."/>
        </authorList>
    </citation>
    <scope>NUCLEOTIDE SEQUENCE</scope>
</reference>
<keyword evidence="3 9" id="KW-0813">Transport</keyword>
<organism evidence="10">
    <name type="scientific">Albugo laibachii Nc14</name>
    <dbReference type="NCBI Taxonomy" id="890382"/>
    <lineage>
        <taxon>Eukaryota</taxon>
        <taxon>Sar</taxon>
        <taxon>Stramenopiles</taxon>
        <taxon>Oomycota</taxon>
        <taxon>Peronosporomycetes</taxon>
        <taxon>Albuginales</taxon>
        <taxon>Albuginaceae</taxon>
        <taxon>Albugo</taxon>
    </lineage>
</organism>
<evidence type="ECO:0000256" key="8">
    <source>
        <dbReference type="ARBA" id="ARBA00023136"/>
    </source>
</evidence>
<keyword evidence="7 9" id="KW-0496">Mitochondrion</keyword>
<evidence type="ECO:0000256" key="2">
    <source>
        <dbReference type="ARBA" id="ARBA00006416"/>
    </source>
</evidence>
<keyword evidence="8" id="KW-0472">Membrane</keyword>
<dbReference type="AlphaFoldDB" id="F0W9I7"/>
<dbReference type="GO" id="GO:0006850">
    <property type="term" value="P:pyruvate import into mitochondria"/>
    <property type="evidence" value="ECO:0007669"/>
    <property type="project" value="InterPro"/>
</dbReference>
<evidence type="ECO:0000313" key="10">
    <source>
        <dbReference type="EMBL" id="CCA17801.1"/>
    </source>
</evidence>
<reference evidence="10" key="2">
    <citation type="submission" date="2011-02" db="EMBL/GenBank/DDBJ databases">
        <authorList>
            <person name="MacLean D."/>
        </authorList>
    </citation>
    <scope>NUCLEOTIDE SEQUENCE</scope>
</reference>
<dbReference type="PANTHER" id="PTHR14154">
    <property type="entry name" value="UPF0041 BRAIN PROTEIN 44-RELATED"/>
    <property type="match status" value="1"/>
</dbReference>
<keyword evidence="6" id="KW-1133">Transmembrane helix</keyword>
<protein>
    <recommendedName>
        <fullName evidence="9">Mitochondrial pyruvate carrier</fullName>
    </recommendedName>
</protein>
<evidence type="ECO:0000256" key="6">
    <source>
        <dbReference type="ARBA" id="ARBA00022989"/>
    </source>
</evidence>
<keyword evidence="5 9" id="KW-0999">Mitochondrion inner membrane</keyword>
<accession>F0W9I7</accession>
<dbReference type="InterPro" id="IPR005336">
    <property type="entry name" value="MPC"/>
</dbReference>
<dbReference type="GO" id="GO:0005743">
    <property type="term" value="C:mitochondrial inner membrane"/>
    <property type="evidence" value="ECO:0007669"/>
    <property type="project" value="UniProtKB-SubCell"/>
</dbReference>
<evidence type="ECO:0000256" key="3">
    <source>
        <dbReference type="ARBA" id="ARBA00022448"/>
    </source>
</evidence>
<evidence type="ECO:0000256" key="4">
    <source>
        <dbReference type="ARBA" id="ARBA00022692"/>
    </source>
</evidence>
<evidence type="ECO:0000256" key="1">
    <source>
        <dbReference type="ARBA" id="ARBA00004448"/>
    </source>
</evidence>
<sequence length="126" mass="14155">MFFGIVPRLQAKVLATDIVANNPSVRSFLQHPAGPFTIHFWAPAFKWGISLANIADMRRSPETISLPQQIAITATGVIWSRYSLVITPKNWNLFSVNVFMAGTGLSQLYRKATYTKNTESEIVERK</sequence>
<comment type="subcellular location">
    <subcellularLocation>
        <location evidence="1 9">Mitochondrion inner membrane</location>
        <topology evidence="1 9">Multi-pass membrane protein</topology>
    </subcellularLocation>
</comment>
<evidence type="ECO:0000256" key="5">
    <source>
        <dbReference type="ARBA" id="ARBA00022792"/>
    </source>
</evidence>
<proteinExistence type="inferred from homology"/>
<dbReference type="HOGENOM" id="CLU_099502_1_2_1"/>
<keyword evidence="4" id="KW-0812">Transmembrane</keyword>
<name>F0W9I7_9STRA</name>
<evidence type="ECO:0000256" key="9">
    <source>
        <dbReference type="RuleBase" id="RU363100"/>
    </source>
</evidence>
<dbReference type="EMBL" id="FR824085">
    <property type="protein sequence ID" value="CCA17801.1"/>
    <property type="molecule type" value="Genomic_DNA"/>
</dbReference>
<comment type="function">
    <text evidence="9">Mediates the uptake of pyruvate into mitochondria.</text>
</comment>
<comment type="similarity">
    <text evidence="2 9">Belongs to the mitochondrial pyruvate carrier (MPC) (TC 2.A.105) family.</text>
</comment>